<gene>
    <name evidence="2" type="ORF">BDA99DRAFT_536372</name>
</gene>
<dbReference type="Proteomes" id="UP001209540">
    <property type="component" value="Unassembled WGS sequence"/>
</dbReference>
<keyword evidence="1" id="KW-0472">Membrane</keyword>
<keyword evidence="1" id="KW-1133">Transmembrane helix</keyword>
<comment type="caution">
    <text evidence="2">The sequence shown here is derived from an EMBL/GenBank/DDBJ whole genome shotgun (WGS) entry which is preliminary data.</text>
</comment>
<feature type="transmembrane region" description="Helical" evidence="1">
    <location>
        <begin position="59"/>
        <end position="82"/>
    </location>
</feature>
<dbReference type="AlphaFoldDB" id="A0AAD5K1G2"/>
<reference evidence="2" key="2">
    <citation type="submission" date="2023-02" db="EMBL/GenBank/DDBJ databases">
        <authorList>
            <consortium name="DOE Joint Genome Institute"/>
            <person name="Mondo S.J."/>
            <person name="Chang Y."/>
            <person name="Wang Y."/>
            <person name="Ahrendt S."/>
            <person name="Andreopoulos W."/>
            <person name="Barry K."/>
            <person name="Beard J."/>
            <person name="Benny G.L."/>
            <person name="Blankenship S."/>
            <person name="Bonito G."/>
            <person name="Cuomo C."/>
            <person name="Desiro A."/>
            <person name="Gervers K.A."/>
            <person name="Hundley H."/>
            <person name="Kuo A."/>
            <person name="LaButti K."/>
            <person name="Lang B.F."/>
            <person name="Lipzen A."/>
            <person name="O'Donnell K."/>
            <person name="Pangilinan J."/>
            <person name="Reynolds N."/>
            <person name="Sandor L."/>
            <person name="Smith M.W."/>
            <person name="Tsang A."/>
            <person name="Grigoriev I.V."/>
            <person name="Stajich J.E."/>
            <person name="Spatafora J.W."/>
        </authorList>
    </citation>
    <scope>NUCLEOTIDE SEQUENCE</scope>
    <source>
        <strain evidence="2">RSA 2281</strain>
    </source>
</reference>
<feature type="transmembrane region" description="Helical" evidence="1">
    <location>
        <begin position="115"/>
        <end position="134"/>
    </location>
</feature>
<evidence type="ECO:0000313" key="3">
    <source>
        <dbReference type="Proteomes" id="UP001209540"/>
    </source>
</evidence>
<dbReference type="EMBL" id="JAIXMP010000011">
    <property type="protein sequence ID" value="KAI9264875.1"/>
    <property type="molecule type" value="Genomic_DNA"/>
</dbReference>
<protein>
    <submittedName>
        <fullName evidence="2">Uncharacterized protein</fullName>
    </submittedName>
</protein>
<accession>A0AAD5K1G2</accession>
<proteinExistence type="predicted"/>
<reference evidence="2" key="1">
    <citation type="journal article" date="2022" name="IScience">
        <title>Evolution of zygomycete secretomes and the origins of terrestrial fungal ecologies.</title>
        <authorList>
            <person name="Chang Y."/>
            <person name="Wang Y."/>
            <person name="Mondo S."/>
            <person name="Ahrendt S."/>
            <person name="Andreopoulos W."/>
            <person name="Barry K."/>
            <person name="Beard J."/>
            <person name="Benny G.L."/>
            <person name="Blankenship S."/>
            <person name="Bonito G."/>
            <person name="Cuomo C."/>
            <person name="Desiro A."/>
            <person name="Gervers K.A."/>
            <person name="Hundley H."/>
            <person name="Kuo A."/>
            <person name="LaButti K."/>
            <person name="Lang B.F."/>
            <person name="Lipzen A."/>
            <person name="O'Donnell K."/>
            <person name="Pangilinan J."/>
            <person name="Reynolds N."/>
            <person name="Sandor L."/>
            <person name="Smith M.E."/>
            <person name="Tsang A."/>
            <person name="Grigoriev I.V."/>
            <person name="Stajich J.E."/>
            <person name="Spatafora J.W."/>
        </authorList>
    </citation>
    <scope>NUCLEOTIDE SEQUENCE</scope>
    <source>
        <strain evidence="2">RSA 2281</strain>
    </source>
</reference>
<sequence>MISKFIKKNTMFLIISYANKHVFVPYLSKNQPMQFYKTGIFRLKEVSIYNRHLNEKKRIGGIILINEENGIIFMVFGSLSFMDSHYFGGWEGGIEEMMPRHYSYPRNTCTNGLDFVLLLIVYVIMVVTAGYLVVIEEFNTESFI</sequence>
<keyword evidence="1" id="KW-0812">Transmembrane</keyword>
<organism evidence="2 3">
    <name type="scientific">Phascolomyces articulosus</name>
    <dbReference type="NCBI Taxonomy" id="60185"/>
    <lineage>
        <taxon>Eukaryota</taxon>
        <taxon>Fungi</taxon>
        <taxon>Fungi incertae sedis</taxon>
        <taxon>Mucoromycota</taxon>
        <taxon>Mucoromycotina</taxon>
        <taxon>Mucoromycetes</taxon>
        <taxon>Mucorales</taxon>
        <taxon>Lichtheimiaceae</taxon>
        <taxon>Phascolomyces</taxon>
    </lineage>
</organism>
<name>A0AAD5K1G2_9FUNG</name>
<keyword evidence="3" id="KW-1185">Reference proteome</keyword>
<evidence type="ECO:0000256" key="1">
    <source>
        <dbReference type="SAM" id="Phobius"/>
    </source>
</evidence>
<evidence type="ECO:0000313" key="2">
    <source>
        <dbReference type="EMBL" id="KAI9264875.1"/>
    </source>
</evidence>